<dbReference type="EMBL" id="JAIWYP010000016">
    <property type="protein sequence ID" value="KAH3695118.1"/>
    <property type="molecule type" value="Genomic_DNA"/>
</dbReference>
<proteinExistence type="predicted"/>
<keyword evidence="3" id="KW-1185">Reference proteome</keyword>
<dbReference type="Proteomes" id="UP000828390">
    <property type="component" value="Unassembled WGS sequence"/>
</dbReference>
<evidence type="ECO:0000256" key="1">
    <source>
        <dbReference type="SAM" id="MobiDB-lite"/>
    </source>
</evidence>
<reference evidence="2" key="2">
    <citation type="submission" date="2020-11" db="EMBL/GenBank/DDBJ databases">
        <authorList>
            <person name="McCartney M.A."/>
            <person name="Auch B."/>
            <person name="Kono T."/>
            <person name="Mallez S."/>
            <person name="Becker A."/>
            <person name="Gohl D.M."/>
            <person name="Silverstein K.A.T."/>
            <person name="Koren S."/>
            <person name="Bechman K.B."/>
            <person name="Herman A."/>
            <person name="Abrahante J.E."/>
            <person name="Garbe J."/>
        </authorList>
    </citation>
    <scope>NUCLEOTIDE SEQUENCE</scope>
    <source>
        <strain evidence="2">Duluth1</strain>
        <tissue evidence="2">Whole animal</tissue>
    </source>
</reference>
<reference evidence="2" key="1">
    <citation type="journal article" date="2019" name="bioRxiv">
        <title>The Genome of the Zebra Mussel, Dreissena polymorpha: A Resource for Invasive Species Research.</title>
        <authorList>
            <person name="McCartney M.A."/>
            <person name="Auch B."/>
            <person name="Kono T."/>
            <person name="Mallez S."/>
            <person name="Zhang Y."/>
            <person name="Obille A."/>
            <person name="Becker A."/>
            <person name="Abrahante J.E."/>
            <person name="Garbe J."/>
            <person name="Badalamenti J.P."/>
            <person name="Herman A."/>
            <person name="Mangelson H."/>
            <person name="Liachko I."/>
            <person name="Sullivan S."/>
            <person name="Sone E.D."/>
            <person name="Koren S."/>
            <person name="Silverstein K.A.T."/>
            <person name="Beckman K.B."/>
            <person name="Gohl D.M."/>
        </authorList>
    </citation>
    <scope>NUCLEOTIDE SEQUENCE</scope>
    <source>
        <strain evidence="2">Duluth1</strain>
        <tissue evidence="2">Whole animal</tissue>
    </source>
</reference>
<protein>
    <submittedName>
        <fullName evidence="2">Uncharacterized protein</fullName>
    </submittedName>
</protein>
<dbReference type="AlphaFoldDB" id="A0A9D3Y782"/>
<sequence length="133" mass="15071">MARWATHPPSSSARLGAVVSGESIAEGTLTGPRTYLPEYVSESDETWQTCVARWATHPPSTSARLVAVVSGESVAEVTLTVMLWTKFRTDGRTDRRTNRRTDRRPDRRTDRRTEAKTDGDYYYIPPEKKIRRG</sequence>
<evidence type="ECO:0000313" key="3">
    <source>
        <dbReference type="Proteomes" id="UP000828390"/>
    </source>
</evidence>
<comment type="caution">
    <text evidence="2">The sequence shown here is derived from an EMBL/GenBank/DDBJ whole genome shotgun (WGS) entry which is preliminary data.</text>
</comment>
<feature type="region of interest" description="Disordered" evidence="1">
    <location>
        <begin position="90"/>
        <end position="133"/>
    </location>
</feature>
<accession>A0A9D3Y782</accession>
<organism evidence="2 3">
    <name type="scientific">Dreissena polymorpha</name>
    <name type="common">Zebra mussel</name>
    <name type="synonym">Mytilus polymorpha</name>
    <dbReference type="NCBI Taxonomy" id="45954"/>
    <lineage>
        <taxon>Eukaryota</taxon>
        <taxon>Metazoa</taxon>
        <taxon>Spiralia</taxon>
        <taxon>Lophotrochozoa</taxon>
        <taxon>Mollusca</taxon>
        <taxon>Bivalvia</taxon>
        <taxon>Autobranchia</taxon>
        <taxon>Heteroconchia</taxon>
        <taxon>Euheterodonta</taxon>
        <taxon>Imparidentia</taxon>
        <taxon>Neoheterodontei</taxon>
        <taxon>Myida</taxon>
        <taxon>Dreissenoidea</taxon>
        <taxon>Dreissenidae</taxon>
        <taxon>Dreissena</taxon>
    </lineage>
</organism>
<feature type="compositionally biased region" description="Basic and acidic residues" evidence="1">
    <location>
        <begin position="90"/>
        <end position="119"/>
    </location>
</feature>
<name>A0A9D3Y782_DREPO</name>
<gene>
    <name evidence="2" type="ORF">DPMN_082574</name>
</gene>
<evidence type="ECO:0000313" key="2">
    <source>
        <dbReference type="EMBL" id="KAH3695118.1"/>
    </source>
</evidence>